<dbReference type="PANTHER" id="PTHR22911">
    <property type="entry name" value="ACYL-MALONYL CONDENSING ENZYME-RELATED"/>
    <property type="match status" value="1"/>
</dbReference>
<dbReference type="InterPro" id="IPR037185">
    <property type="entry name" value="EmrE-like"/>
</dbReference>
<keyword evidence="1" id="KW-0472">Membrane</keyword>
<organism evidence="3 4">
    <name type="scientific">Albidovulum denitrificans</name>
    <dbReference type="NCBI Taxonomy" id="404881"/>
    <lineage>
        <taxon>Bacteria</taxon>
        <taxon>Pseudomonadati</taxon>
        <taxon>Pseudomonadota</taxon>
        <taxon>Alphaproteobacteria</taxon>
        <taxon>Rhodobacterales</taxon>
        <taxon>Paracoccaceae</taxon>
        <taxon>Albidovulum</taxon>
    </lineage>
</organism>
<feature type="transmembrane region" description="Helical" evidence="1">
    <location>
        <begin position="151"/>
        <end position="171"/>
    </location>
</feature>
<dbReference type="RefSeq" id="WP_281260440.1">
    <property type="nucleotide sequence ID" value="NZ_PVEP01000003.1"/>
</dbReference>
<feature type="transmembrane region" description="Helical" evidence="1">
    <location>
        <begin position="213"/>
        <end position="234"/>
    </location>
</feature>
<dbReference type="Gene3D" id="1.10.3730.20">
    <property type="match status" value="1"/>
</dbReference>
<dbReference type="AlphaFoldDB" id="A0A2S8S8R0"/>
<evidence type="ECO:0000313" key="4">
    <source>
        <dbReference type="Proteomes" id="UP000238338"/>
    </source>
</evidence>
<feature type="transmembrane region" description="Helical" evidence="1">
    <location>
        <begin position="241"/>
        <end position="261"/>
    </location>
</feature>
<feature type="transmembrane region" description="Helical" evidence="1">
    <location>
        <begin position="183"/>
        <end position="207"/>
    </location>
</feature>
<feature type="transmembrane region" description="Helical" evidence="1">
    <location>
        <begin position="42"/>
        <end position="63"/>
    </location>
</feature>
<dbReference type="InterPro" id="IPR000620">
    <property type="entry name" value="EamA_dom"/>
</dbReference>
<accession>A0A2S8S8R0</accession>
<reference evidence="3 4" key="1">
    <citation type="submission" date="2018-02" db="EMBL/GenBank/DDBJ databases">
        <title>Genomic Encyclopedia of Archaeal and Bacterial Type Strains, Phase II (KMG-II): from individual species to whole genera.</title>
        <authorList>
            <person name="Goeker M."/>
        </authorList>
    </citation>
    <scope>NUCLEOTIDE SEQUENCE [LARGE SCALE GENOMIC DNA]</scope>
    <source>
        <strain evidence="3 4">DSM 18921</strain>
    </source>
</reference>
<feature type="transmembrane region" description="Helical" evidence="1">
    <location>
        <begin position="98"/>
        <end position="121"/>
    </location>
</feature>
<dbReference type="EMBL" id="PVEP01000003">
    <property type="protein sequence ID" value="PQV57217.1"/>
    <property type="molecule type" value="Genomic_DNA"/>
</dbReference>
<keyword evidence="1" id="KW-0812">Transmembrane</keyword>
<feature type="domain" description="EamA" evidence="2">
    <location>
        <begin position="158"/>
        <end position="283"/>
    </location>
</feature>
<keyword evidence="4" id="KW-1185">Reference proteome</keyword>
<dbReference type="Pfam" id="PF00892">
    <property type="entry name" value="EamA"/>
    <property type="match status" value="2"/>
</dbReference>
<evidence type="ECO:0000259" key="2">
    <source>
        <dbReference type="Pfam" id="PF00892"/>
    </source>
</evidence>
<feature type="domain" description="EamA" evidence="2">
    <location>
        <begin position="13"/>
        <end position="145"/>
    </location>
</feature>
<feature type="transmembrane region" description="Helical" evidence="1">
    <location>
        <begin position="267"/>
        <end position="285"/>
    </location>
</feature>
<evidence type="ECO:0000313" key="3">
    <source>
        <dbReference type="EMBL" id="PQV57217.1"/>
    </source>
</evidence>
<keyword evidence="1" id="KW-1133">Transmembrane helix</keyword>
<protein>
    <submittedName>
        <fullName evidence="3">EamA domain-containing membrane protein RarD</fullName>
    </submittedName>
</protein>
<feature type="transmembrane region" description="Helical" evidence="1">
    <location>
        <begin position="128"/>
        <end position="145"/>
    </location>
</feature>
<dbReference type="GO" id="GO:0016020">
    <property type="term" value="C:membrane"/>
    <property type="evidence" value="ECO:0007669"/>
    <property type="project" value="InterPro"/>
</dbReference>
<name>A0A2S8S8R0_9RHOB</name>
<comment type="caution">
    <text evidence="3">The sequence shown here is derived from an EMBL/GenBank/DDBJ whole genome shotgun (WGS) entry which is preliminary data.</text>
</comment>
<gene>
    <name evidence="3" type="ORF">LX70_02078</name>
</gene>
<feature type="transmembrane region" description="Helical" evidence="1">
    <location>
        <begin position="75"/>
        <end position="92"/>
    </location>
</feature>
<proteinExistence type="predicted"/>
<evidence type="ECO:0000256" key="1">
    <source>
        <dbReference type="SAM" id="Phobius"/>
    </source>
</evidence>
<dbReference type="SUPFAM" id="SSF103481">
    <property type="entry name" value="Multidrug resistance efflux transporter EmrE"/>
    <property type="match status" value="2"/>
</dbReference>
<dbReference type="PANTHER" id="PTHR22911:SF103">
    <property type="entry name" value="BLR2811 PROTEIN"/>
    <property type="match status" value="1"/>
</dbReference>
<sequence length="291" mass="31308">MQTLADEKRRRLSGAVLMCAGVACLSTNDALAKTLTAHYAPFQIMFLRNLIALPVAVVIALVLGGPSALLSRRPMAHLLRGFLWVAATFLFFTSLKHLGLAEATALIFVAPLFITAISALFLREEVGWRRWLAVIVGFIGVLIVIRPGGAAFQAVSLLPVATALVYAFLMLGSRLVDPRESIWTLLLYLTGTGALLSGVLVPFVWLPVRAEDVWLFVSIALFGTAGMTMISQAFRLAPATLVAPLDYTALIWATAFGWLIWAEVPDSATYLGAAIIIASGVVVILRESRAG</sequence>
<dbReference type="Proteomes" id="UP000238338">
    <property type="component" value="Unassembled WGS sequence"/>
</dbReference>